<comment type="caution">
    <text evidence="1">The sequence shown here is derived from an EMBL/GenBank/DDBJ whole genome shotgun (WGS) entry which is preliminary data.</text>
</comment>
<gene>
    <name evidence="1" type="ORF">K3152_13145</name>
</gene>
<keyword evidence="2" id="KW-1185">Reference proteome</keyword>
<accession>A0ABS7J058</accession>
<evidence type="ECO:0008006" key="3">
    <source>
        <dbReference type="Google" id="ProtNLM"/>
    </source>
</evidence>
<proteinExistence type="predicted"/>
<evidence type="ECO:0000313" key="1">
    <source>
        <dbReference type="EMBL" id="MBX7459197.1"/>
    </source>
</evidence>
<name>A0ABS7J058_9SPHN</name>
<reference evidence="1 2" key="1">
    <citation type="submission" date="2021-08" db="EMBL/GenBank/DDBJ databases">
        <title>Comparative Genomics Analysis of the Genus Qipengyuania Reveals Extensive Genetic Diversity and Metabolic Versatility, Including the Description of Fifteen Novel Species.</title>
        <authorList>
            <person name="Liu Y."/>
        </authorList>
    </citation>
    <scope>NUCLEOTIDE SEQUENCE [LARGE SCALE GENOMIC DNA]</scope>
    <source>
        <strain evidence="1 2">1NDH17</strain>
    </source>
</reference>
<sequence>MSEEQISCTFVSGDAAGDEGIDACAVFKAEVAALERDDIAALSLTQVSPYSARAVALGKDGEEMLVLDFDVMDAPLDEAKWAGFARSFVRQLEADRP</sequence>
<dbReference type="RefSeq" id="WP_221574588.1">
    <property type="nucleotide sequence ID" value="NZ_JAIGNK010000004.1"/>
</dbReference>
<evidence type="ECO:0000313" key="2">
    <source>
        <dbReference type="Proteomes" id="UP000783253"/>
    </source>
</evidence>
<dbReference type="EMBL" id="JAIGNK010000004">
    <property type="protein sequence ID" value="MBX7459197.1"/>
    <property type="molecule type" value="Genomic_DNA"/>
</dbReference>
<protein>
    <recommendedName>
        <fullName evidence="3">DUF2470 domain-containing protein</fullName>
    </recommendedName>
</protein>
<dbReference type="Proteomes" id="UP000783253">
    <property type="component" value="Unassembled WGS sequence"/>
</dbReference>
<organism evidence="1 2">
    <name type="scientific">Qipengyuania polymorpha</name>
    <dbReference type="NCBI Taxonomy" id="2867234"/>
    <lineage>
        <taxon>Bacteria</taxon>
        <taxon>Pseudomonadati</taxon>
        <taxon>Pseudomonadota</taxon>
        <taxon>Alphaproteobacteria</taxon>
        <taxon>Sphingomonadales</taxon>
        <taxon>Erythrobacteraceae</taxon>
        <taxon>Qipengyuania</taxon>
    </lineage>
</organism>